<dbReference type="EMBL" id="NJGV01000013">
    <property type="protein sequence ID" value="OWY33824.1"/>
    <property type="molecule type" value="Genomic_DNA"/>
</dbReference>
<dbReference type="CDD" id="cd04664">
    <property type="entry name" value="NUDIX_DHNTPase_like"/>
    <property type="match status" value="1"/>
</dbReference>
<dbReference type="Pfam" id="PF00293">
    <property type="entry name" value="NUDIX"/>
    <property type="match status" value="1"/>
</dbReference>
<accession>A0A225SRX8</accession>
<evidence type="ECO:0000313" key="3">
    <source>
        <dbReference type="Proteomes" id="UP000214747"/>
    </source>
</evidence>
<dbReference type="SMR" id="A0A225SRX8"/>
<protein>
    <submittedName>
        <fullName evidence="2">Dihydroneopterin triphosphate diphosphatase</fullName>
    </submittedName>
</protein>
<dbReference type="PANTHER" id="PTHR43736:SF1">
    <property type="entry name" value="DIHYDRONEOPTERIN TRIPHOSPHATE DIPHOSPHATASE"/>
    <property type="match status" value="1"/>
</dbReference>
<evidence type="ECO:0000259" key="1">
    <source>
        <dbReference type="PROSITE" id="PS51462"/>
    </source>
</evidence>
<reference evidence="2 3" key="1">
    <citation type="journal article" date="2010" name="Int. J. Syst. Evol. Microbiol.">
        <title>Reclassification of Herbaspirillum putei as a later heterotypic synonym of Herbaspirillum huttiense, with the description of H. huttiense subsp. huttiense subsp. nov. and H. huttiense subsp. putei subsp. nov., comb. nov., and description of Herbaspirillum aquaticum sp. nov.</title>
        <authorList>
            <person name="Dobritsa A.P."/>
            <person name="Reddy M.C."/>
            <person name="Samadpour M."/>
        </authorList>
    </citation>
    <scope>NUCLEOTIDE SEQUENCE [LARGE SCALE GENOMIC DNA]</scope>
    <source>
        <strain evidence="2 3">IEH 4430</strain>
    </source>
</reference>
<sequence>MTQAKPYKIPESVLVVIHSPDQYVLLIERADQPGFWQSVTGSRDALDEPLSETARREVEEETGIVVADLGVDSAHDGGNRVPRAHLRDWQLSNVYDIYPVWRHRYAPGVTRNTEHVFGLLVPRDIPVTLAPREHTRHVWLPYREAADRCFSPSNAEAILQLPRYLAS</sequence>
<dbReference type="AlphaFoldDB" id="A0A225SRX8"/>
<dbReference type="SUPFAM" id="SSF55811">
    <property type="entry name" value="Nudix"/>
    <property type="match status" value="1"/>
</dbReference>
<feature type="domain" description="Nudix hydrolase" evidence="1">
    <location>
        <begin position="6"/>
        <end position="162"/>
    </location>
</feature>
<dbReference type="InterPro" id="IPR015797">
    <property type="entry name" value="NUDIX_hydrolase-like_dom_sf"/>
</dbReference>
<comment type="caution">
    <text evidence="2">The sequence shown here is derived from an EMBL/GenBank/DDBJ whole genome shotgun (WGS) entry which is preliminary data.</text>
</comment>
<dbReference type="PANTHER" id="PTHR43736">
    <property type="entry name" value="ADP-RIBOSE PYROPHOSPHATASE"/>
    <property type="match status" value="1"/>
</dbReference>
<gene>
    <name evidence="2" type="ORF">CEJ45_14405</name>
</gene>
<proteinExistence type="predicted"/>
<dbReference type="GO" id="GO:0003824">
    <property type="term" value="F:catalytic activity"/>
    <property type="evidence" value="ECO:0007669"/>
    <property type="project" value="UniProtKB-ARBA"/>
</dbReference>
<dbReference type="Proteomes" id="UP000214747">
    <property type="component" value="Unassembled WGS sequence"/>
</dbReference>
<dbReference type="Gene3D" id="3.90.79.10">
    <property type="entry name" value="Nucleoside Triphosphate Pyrophosphohydrolase"/>
    <property type="match status" value="1"/>
</dbReference>
<name>A0A225SRX8_9BURK</name>
<keyword evidence="3" id="KW-1185">Reference proteome</keyword>
<dbReference type="PROSITE" id="PS51462">
    <property type="entry name" value="NUDIX"/>
    <property type="match status" value="1"/>
</dbReference>
<evidence type="ECO:0000313" key="2">
    <source>
        <dbReference type="EMBL" id="OWY33824.1"/>
    </source>
</evidence>
<dbReference type="RefSeq" id="WP_088755779.1">
    <property type="nucleotide sequence ID" value="NZ_NJGV01000013.1"/>
</dbReference>
<organism evidence="2 3">
    <name type="scientific">Herbaspirillum aquaticum</name>
    <dbReference type="NCBI Taxonomy" id="568783"/>
    <lineage>
        <taxon>Bacteria</taxon>
        <taxon>Pseudomonadati</taxon>
        <taxon>Pseudomonadota</taxon>
        <taxon>Betaproteobacteria</taxon>
        <taxon>Burkholderiales</taxon>
        <taxon>Oxalobacteraceae</taxon>
        <taxon>Herbaspirillum</taxon>
    </lineage>
</organism>
<dbReference type="NCBIfam" id="NF006961">
    <property type="entry name" value="PRK09438.1"/>
    <property type="match status" value="1"/>
</dbReference>
<dbReference type="InterPro" id="IPR000086">
    <property type="entry name" value="NUDIX_hydrolase_dom"/>
</dbReference>